<dbReference type="FunCoup" id="G8YRQ9">
    <property type="interactions" value="94"/>
</dbReference>
<name>G8YRQ9_PICSO</name>
<keyword evidence="3" id="KW-1185">Reference proteome</keyword>
<dbReference type="Pfam" id="PF09797">
    <property type="entry name" value="NatB_MDM20"/>
    <property type="match status" value="1"/>
</dbReference>
<dbReference type="PANTHER" id="PTHR22767">
    <property type="entry name" value="N-TERMINAL ACETYLTRANSFERASE-RELATED"/>
    <property type="match status" value="1"/>
</dbReference>
<reference evidence="2 3" key="1">
    <citation type="journal article" date="2012" name="G3 (Bethesda)">
        <title>Pichia sorbitophila, an interspecies yeast hybrid reveals early steps of genome resolution following polyploidization.</title>
        <authorList>
            <person name="Leh Louis V."/>
            <person name="Despons L."/>
            <person name="Friedrich A."/>
            <person name="Martin T."/>
            <person name="Durrens P."/>
            <person name="Casaregola S."/>
            <person name="Neuveglise C."/>
            <person name="Fairhead C."/>
            <person name="Marck C."/>
            <person name="Cruz J.A."/>
            <person name="Straub M.L."/>
            <person name="Kugler V."/>
            <person name="Sacerdot C."/>
            <person name="Uzunov Z."/>
            <person name="Thierry A."/>
            <person name="Weiss S."/>
            <person name="Bleykasten C."/>
            <person name="De Montigny J."/>
            <person name="Jacques N."/>
            <person name="Jung P."/>
            <person name="Lemaire M."/>
            <person name="Mallet S."/>
            <person name="Morel G."/>
            <person name="Richard G.F."/>
            <person name="Sarkar A."/>
            <person name="Savel G."/>
            <person name="Schacherer J."/>
            <person name="Seret M.L."/>
            <person name="Talla E."/>
            <person name="Samson G."/>
            <person name="Jubin C."/>
            <person name="Poulain J."/>
            <person name="Vacherie B."/>
            <person name="Barbe V."/>
            <person name="Pelletier E."/>
            <person name="Sherman D.J."/>
            <person name="Westhof E."/>
            <person name="Weissenbach J."/>
            <person name="Baret P.V."/>
            <person name="Wincker P."/>
            <person name="Gaillardin C."/>
            <person name="Dujon B."/>
            <person name="Souciet J.L."/>
        </authorList>
    </citation>
    <scope>NUCLEOTIDE SEQUENCE [LARGE SCALE GENOMIC DNA]</scope>
    <source>
        <strain evidence="3">ATCC MYA-4447 / BCRC 22081 / CBS 7064 / NBRC 10061 / NRRL Y-12695</strain>
    </source>
</reference>
<evidence type="ECO:0000256" key="1">
    <source>
        <dbReference type="ARBA" id="ARBA00006298"/>
    </source>
</evidence>
<proteinExistence type="inferred from homology"/>
<dbReference type="eggNOG" id="KOG2053">
    <property type="taxonomic scope" value="Eukaryota"/>
</dbReference>
<protein>
    <submittedName>
        <fullName evidence="2">Piso0_000864 protein</fullName>
    </submittedName>
</protein>
<dbReference type="Proteomes" id="UP000005222">
    <property type="component" value="Chromosome C"/>
</dbReference>
<dbReference type="GO" id="GO:0031416">
    <property type="term" value="C:NatB complex"/>
    <property type="evidence" value="ECO:0007669"/>
    <property type="project" value="TreeGrafter"/>
</dbReference>
<dbReference type="InParanoid" id="G8YRQ9"/>
<dbReference type="InterPro" id="IPR011990">
    <property type="entry name" value="TPR-like_helical_dom_sf"/>
</dbReference>
<sequence>MGDTDDTILDAIDSGSYNYARSALAAKLKKFPNRSYYWALNCYLMLAMGQVDGALKEAKKLREKTPSDPQALSVLYSVFKKGGESRDASLVYENAMKKYPSVAISLDWFETSLKNFDLRSLQKSSFSLQKVDKSKREFVFWAALSCLTLAGNVNDSSESTLFNKLGLKLIEGMKPIENNQETFVYMSILSALEMDDELVSFMDDYRKNNVLDLDLKLLYIQALKNTKKWQMLKDFTEALIFEESFNDFDTWKAYILSYRECGNSKKELDNKIASYPTSRNTKLATVEASKVFGEPVDDAVEEYYKSFSNKSCCFHDLKYYKDSIGSKSFLKMIENDAFIDTELSDDSSKLLRSVNNQKFKLLFNSTDPSFYQHNFQICKSFSPILKSKEKTDQYAPNELVLVNLASDLKTDSSLKNIIKYAVILEKLLVNDEHNFLIRLWLMRLYSFLNCNSLVTLQYDKLNIKMLQHDTLGYNIMSRCSTPSKGLLNRLTNIYRFYLTAEQEIAVTMSKGFEKNIYNRIQSLIQFGKKLDHSLSKSHLVLTILKMSRILRDSYFNYFSQVIRSLEPELLTDTFELYDNRDFNTMWKFGQNESEQLSDLNLGPTPKAEYVKLQCYKELIISKINNNPQKLFKIFNKLMNSPTYLEQLTGFEKWLLRIYLSIFKLVIFNSPKESDSILNYLTKNLKAEKALLQITDKKYLWEQNQVYVDLLDLSRVLSDILQVHPKKELIKLNSSLMNDLKSLELSNTRKEKIQDSIPIASDFNHNLSIDESFLKEKVSEMLSSTAESCKVF</sequence>
<dbReference type="SUPFAM" id="SSF48452">
    <property type="entry name" value="TPR-like"/>
    <property type="match status" value="1"/>
</dbReference>
<evidence type="ECO:0000313" key="2">
    <source>
        <dbReference type="EMBL" id="CCE78246.1"/>
    </source>
</evidence>
<organism evidence="2 3">
    <name type="scientific">Pichia sorbitophila (strain ATCC MYA-4447 / BCRC 22081 / CBS 7064 / NBRC 10061 / NRRL Y-12695)</name>
    <name type="common">Hybrid yeast</name>
    <dbReference type="NCBI Taxonomy" id="559304"/>
    <lineage>
        <taxon>Eukaryota</taxon>
        <taxon>Fungi</taxon>
        <taxon>Dikarya</taxon>
        <taxon>Ascomycota</taxon>
        <taxon>Saccharomycotina</taxon>
        <taxon>Pichiomycetes</taxon>
        <taxon>Debaryomycetaceae</taxon>
        <taxon>Millerozyma</taxon>
    </lineage>
</organism>
<dbReference type="InterPro" id="IPR019183">
    <property type="entry name" value="NAA25_NatB_aux_su"/>
</dbReference>
<comment type="similarity">
    <text evidence="1">Belongs to the MDM20/NAA25 family.</text>
</comment>
<accession>G8YRQ9</accession>
<dbReference type="PANTHER" id="PTHR22767:SF3">
    <property type="entry name" value="N-ALPHA-ACETYLTRANSFERASE 25, NATB AUXILIARY SUBUNIT"/>
    <property type="match status" value="1"/>
</dbReference>
<gene>
    <name evidence="2" type="primary">Piso0_000864</name>
    <name evidence="2" type="ORF">GNLVRS01_PISO0C05700g</name>
</gene>
<dbReference type="HOGENOM" id="CLU_019572_0_0_1"/>
<dbReference type="STRING" id="559304.G8YRQ9"/>
<dbReference type="Gene3D" id="1.25.40.1040">
    <property type="match status" value="1"/>
</dbReference>
<evidence type="ECO:0000313" key="3">
    <source>
        <dbReference type="Proteomes" id="UP000005222"/>
    </source>
</evidence>
<dbReference type="EMBL" id="FO082057">
    <property type="protein sequence ID" value="CCE78246.1"/>
    <property type="molecule type" value="Genomic_DNA"/>
</dbReference>
<dbReference type="AlphaFoldDB" id="G8YRQ9"/>
<dbReference type="OMA" id="LPQLAYK"/>
<dbReference type="OrthoDB" id="1874341at2759"/>